<dbReference type="Proteomes" id="UP000815677">
    <property type="component" value="Unassembled WGS sequence"/>
</dbReference>
<proteinExistence type="predicted"/>
<organism evidence="1 2">
    <name type="scientific">Mycena chlorophos</name>
    <name type="common">Agaric fungus</name>
    <name type="synonym">Agaricus chlorophos</name>
    <dbReference type="NCBI Taxonomy" id="658473"/>
    <lineage>
        <taxon>Eukaryota</taxon>
        <taxon>Fungi</taxon>
        <taxon>Dikarya</taxon>
        <taxon>Basidiomycota</taxon>
        <taxon>Agaricomycotina</taxon>
        <taxon>Agaricomycetes</taxon>
        <taxon>Agaricomycetidae</taxon>
        <taxon>Agaricales</taxon>
        <taxon>Marasmiineae</taxon>
        <taxon>Mycenaceae</taxon>
        <taxon>Mycena</taxon>
    </lineage>
</organism>
<reference evidence="1" key="1">
    <citation type="submission" date="2014-09" db="EMBL/GenBank/DDBJ databases">
        <title>Genome sequence of the luminous mushroom Mycena chlorophos for searching fungal bioluminescence genes.</title>
        <authorList>
            <person name="Tanaka Y."/>
            <person name="Kasuga D."/>
            <person name="Oba Y."/>
            <person name="Hase S."/>
            <person name="Sato K."/>
            <person name="Oba Y."/>
            <person name="Sakakibara Y."/>
        </authorList>
    </citation>
    <scope>NUCLEOTIDE SEQUENCE</scope>
</reference>
<protein>
    <submittedName>
        <fullName evidence="1">Uncharacterized protein</fullName>
    </submittedName>
</protein>
<gene>
    <name evidence="1" type="ORF">MCHLO_08186</name>
</gene>
<name>A0ABQ0LIN7_MYCCL</name>
<accession>A0ABQ0LIN7</accession>
<sequence length="195" mass="20960">MWDDDIYAGRAQVSQRAYRALDQAKDIFLKHLASVDTRAGPVKEEIIKFHLVPDMKKEFNKFVKEHGCTASQRKLTREEQDKVNKARKSLMVYSSVTVTQAAQQAYLAKKTAPPAGTVPAGAVAGSSKTTTTGVSMSVSAPVPMYPVLPPIAAPGPLQSSHGQNVAVAVAPAVSLKRFAEAAQLASETQAKKQKK</sequence>
<evidence type="ECO:0000313" key="1">
    <source>
        <dbReference type="EMBL" id="GAT51006.1"/>
    </source>
</evidence>
<dbReference type="EMBL" id="DF846796">
    <property type="protein sequence ID" value="GAT51006.1"/>
    <property type="molecule type" value="Genomic_DNA"/>
</dbReference>
<keyword evidence="2" id="KW-1185">Reference proteome</keyword>
<evidence type="ECO:0000313" key="2">
    <source>
        <dbReference type="Proteomes" id="UP000815677"/>
    </source>
</evidence>